<dbReference type="AlphaFoldDB" id="A0A7H0SRY3"/>
<evidence type="ECO:0000256" key="2">
    <source>
        <dbReference type="SAM" id="Phobius"/>
    </source>
</evidence>
<feature type="transmembrane region" description="Helical" evidence="2">
    <location>
        <begin position="6"/>
        <end position="24"/>
    </location>
</feature>
<keyword evidence="2" id="KW-0812">Transmembrane</keyword>
<accession>A0A7H0SRY3</accession>
<dbReference type="Proteomes" id="UP000516320">
    <property type="component" value="Chromosome"/>
</dbReference>
<evidence type="ECO:0000256" key="1">
    <source>
        <dbReference type="SAM" id="MobiDB-lite"/>
    </source>
</evidence>
<organism evidence="3 4">
    <name type="scientific">Corynebacterium poyangense</name>
    <dbReference type="NCBI Taxonomy" id="2684405"/>
    <lineage>
        <taxon>Bacteria</taxon>
        <taxon>Bacillati</taxon>
        <taxon>Actinomycetota</taxon>
        <taxon>Actinomycetes</taxon>
        <taxon>Mycobacteriales</taxon>
        <taxon>Corynebacteriaceae</taxon>
        <taxon>Corynebacterium</taxon>
    </lineage>
</organism>
<evidence type="ECO:0000313" key="3">
    <source>
        <dbReference type="EMBL" id="QNQ91308.1"/>
    </source>
</evidence>
<proteinExistence type="predicted"/>
<dbReference type="RefSeq" id="WP_187974621.1">
    <property type="nucleotide sequence ID" value="NZ_CP046884.1"/>
</dbReference>
<dbReference type="EMBL" id="CP046884">
    <property type="protein sequence ID" value="QNQ91308.1"/>
    <property type="molecule type" value="Genomic_DNA"/>
</dbReference>
<feature type="compositionally biased region" description="Low complexity" evidence="1">
    <location>
        <begin position="119"/>
        <end position="133"/>
    </location>
</feature>
<dbReference type="Pfam" id="PF13630">
    <property type="entry name" value="SdpI"/>
    <property type="match status" value="1"/>
</dbReference>
<dbReference type="InterPro" id="IPR025962">
    <property type="entry name" value="SdpI/YhfL"/>
</dbReference>
<evidence type="ECO:0000313" key="4">
    <source>
        <dbReference type="Proteomes" id="UP000516320"/>
    </source>
</evidence>
<evidence type="ECO:0008006" key="5">
    <source>
        <dbReference type="Google" id="ProtNLM"/>
    </source>
</evidence>
<feature type="transmembrane region" description="Helical" evidence="2">
    <location>
        <begin position="81"/>
        <end position="103"/>
    </location>
</feature>
<protein>
    <recommendedName>
        <fullName evidence="5">SdpI family protein</fullName>
    </recommendedName>
</protein>
<reference evidence="3 4" key="1">
    <citation type="submission" date="2019-12" db="EMBL/GenBank/DDBJ databases">
        <title>Corynebacterium sp. nov., isolated from feces of the Anser Albifrons in China.</title>
        <authorList>
            <person name="Liu Q."/>
        </authorList>
    </citation>
    <scope>NUCLEOTIDE SEQUENCE [LARGE SCALE GENOMIC DNA]</scope>
    <source>
        <strain evidence="3 4">4H37-19</strain>
    </source>
</reference>
<gene>
    <name evidence="3" type="ORF">GP475_12195</name>
</gene>
<keyword evidence="2" id="KW-1133">Transmembrane helix</keyword>
<feature type="transmembrane region" description="Helical" evidence="2">
    <location>
        <begin position="53"/>
        <end position="75"/>
    </location>
</feature>
<sequence>MNWFLGILFLILGVAQVTFGFLAWKRKLPGNKFFGLRVPEVRKSKEIWDSAHAIAGPVWLCGGLTLLFASVIAFLAYGWLWLLTAATVLIALASLGLGANVGARTAVVMDQDMVDEDSSCCSSPGSSAPASSPKVDLDAVRKAAQAQD</sequence>
<keyword evidence="4" id="KW-1185">Reference proteome</keyword>
<feature type="region of interest" description="Disordered" evidence="1">
    <location>
        <begin position="117"/>
        <end position="136"/>
    </location>
</feature>
<keyword evidence="2" id="KW-0472">Membrane</keyword>
<dbReference type="KEGG" id="cpoy:GP475_12195"/>
<name>A0A7H0SRY3_9CORY</name>